<name>A0A183F2P8_HELPZ</name>
<reference evidence="4" key="2">
    <citation type="submission" date="2019-09" db="UniProtKB">
        <authorList>
            <consortium name="WormBaseParasite"/>
        </authorList>
    </citation>
    <scope>IDENTIFICATION</scope>
</reference>
<dbReference type="WBParaSite" id="HPBE_0000042101-mRNA-1">
    <property type="protein sequence ID" value="HPBE_0000042101-mRNA-1"/>
    <property type="gene ID" value="HPBE_0000042101"/>
</dbReference>
<organism evidence="3 4">
    <name type="scientific">Heligmosomoides polygyrus</name>
    <name type="common">Parasitic roundworm</name>
    <dbReference type="NCBI Taxonomy" id="6339"/>
    <lineage>
        <taxon>Eukaryota</taxon>
        <taxon>Metazoa</taxon>
        <taxon>Ecdysozoa</taxon>
        <taxon>Nematoda</taxon>
        <taxon>Chromadorea</taxon>
        <taxon>Rhabditida</taxon>
        <taxon>Rhabditina</taxon>
        <taxon>Rhabditomorpha</taxon>
        <taxon>Strongyloidea</taxon>
        <taxon>Heligmosomidae</taxon>
        <taxon>Heligmosomoides</taxon>
    </lineage>
</organism>
<evidence type="ECO:0000313" key="4">
    <source>
        <dbReference type="WBParaSite" id="HPBE_0000042101-mRNA-1"/>
    </source>
</evidence>
<accession>A0A3P7U2Z8</accession>
<evidence type="ECO:0000313" key="3">
    <source>
        <dbReference type="Proteomes" id="UP000050761"/>
    </source>
</evidence>
<keyword evidence="3" id="KW-1185">Reference proteome</keyword>
<feature type="compositionally biased region" description="Basic and acidic residues" evidence="1">
    <location>
        <begin position="1"/>
        <end position="15"/>
    </location>
</feature>
<dbReference type="AlphaFoldDB" id="A0A183F2P8"/>
<proteinExistence type="predicted"/>
<sequence length="87" mass="9824">MVVELDHPQHHLPSDHRRHLSSPSPGDDQISRRLLGFIGDNPRELYTIDSIEDMLRRQWNNGALCQLQVITAGKGDWSGSLAFSYGI</sequence>
<accession>A0A183F2P8</accession>
<evidence type="ECO:0000256" key="1">
    <source>
        <dbReference type="SAM" id="MobiDB-lite"/>
    </source>
</evidence>
<gene>
    <name evidence="2" type="ORF">HPBE_LOCUS422</name>
</gene>
<feature type="region of interest" description="Disordered" evidence="1">
    <location>
        <begin position="1"/>
        <end position="28"/>
    </location>
</feature>
<protein>
    <submittedName>
        <fullName evidence="2 4">Uncharacterized protein</fullName>
    </submittedName>
</protein>
<reference evidence="2 3" key="1">
    <citation type="submission" date="2018-11" db="EMBL/GenBank/DDBJ databases">
        <authorList>
            <consortium name="Pathogen Informatics"/>
        </authorList>
    </citation>
    <scope>NUCLEOTIDE SEQUENCE [LARGE SCALE GENOMIC DNA]</scope>
</reference>
<evidence type="ECO:0000313" key="2">
    <source>
        <dbReference type="EMBL" id="VDO18804.1"/>
    </source>
</evidence>
<dbReference type="Proteomes" id="UP000050761">
    <property type="component" value="Unassembled WGS sequence"/>
</dbReference>
<dbReference type="EMBL" id="UZAH01000287">
    <property type="protein sequence ID" value="VDO18804.1"/>
    <property type="molecule type" value="Genomic_DNA"/>
</dbReference>